<comment type="caution">
    <text evidence="2">The sequence shown here is derived from an EMBL/GenBank/DDBJ whole genome shotgun (WGS) entry which is preliminary data.</text>
</comment>
<dbReference type="EMBL" id="RBZM01000011">
    <property type="protein sequence ID" value="RKP47317.1"/>
    <property type="molecule type" value="Genomic_DNA"/>
</dbReference>
<dbReference type="OrthoDB" id="2666278at2"/>
<reference evidence="2 3" key="1">
    <citation type="submission" date="2018-10" db="EMBL/GenBank/DDBJ databases">
        <title>Cohnella sp. M2MS4P-1, whole genome shotgun sequence.</title>
        <authorList>
            <person name="Tuo L."/>
        </authorList>
    </citation>
    <scope>NUCLEOTIDE SEQUENCE [LARGE SCALE GENOMIC DNA]</scope>
    <source>
        <strain evidence="2 3">M2MS4P-1</strain>
    </source>
</reference>
<keyword evidence="3" id="KW-1185">Reference proteome</keyword>
<evidence type="ECO:0000256" key="1">
    <source>
        <dbReference type="SAM" id="Phobius"/>
    </source>
</evidence>
<keyword evidence="2" id="KW-0808">Transferase</keyword>
<gene>
    <name evidence="2" type="ORF">D7Z26_23750</name>
</gene>
<accession>A0A494X9A0</accession>
<dbReference type="Proteomes" id="UP000282076">
    <property type="component" value="Unassembled WGS sequence"/>
</dbReference>
<protein>
    <submittedName>
        <fullName evidence="2">Acetyl-CoA acetyltransferase</fullName>
    </submittedName>
</protein>
<keyword evidence="1" id="KW-1133">Transmembrane helix</keyword>
<keyword evidence="1" id="KW-0472">Membrane</keyword>
<evidence type="ECO:0000313" key="2">
    <source>
        <dbReference type="EMBL" id="RKP47317.1"/>
    </source>
</evidence>
<keyword evidence="1" id="KW-0812">Transmembrane</keyword>
<organism evidence="2 3">
    <name type="scientific">Cohnella endophytica</name>
    <dbReference type="NCBI Taxonomy" id="2419778"/>
    <lineage>
        <taxon>Bacteria</taxon>
        <taxon>Bacillati</taxon>
        <taxon>Bacillota</taxon>
        <taxon>Bacilli</taxon>
        <taxon>Bacillales</taxon>
        <taxon>Paenibacillaceae</taxon>
        <taxon>Cohnella</taxon>
    </lineage>
</organism>
<feature type="transmembrane region" description="Helical" evidence="1">
    <location>
        <begin position="82"/>
        <end position="101"/>
    </location>
</feature>
<sequence length="102" mass="11273">MKTRVPANPAAAAPAPLYKADTQWVDHVRKTRNKLADVSSQCMNRNVRVQTLDGHTYEGVVVGADQSYLHIMTGDARFFGPYASNAILTLVLYELLVITLLI</sequence>
<name>A0A494X9A0_9BACL</name>
<dbReference type="RefSeq" id="WP_120979514.1">
    <property type="nucleotide sequence ID" value="NZ_RBZM01000011.1"/>
</dbReference>
<dbReference type="GO" id="GO:0016740">
    <property type="term" value="F:transferase activity"/>
    <property type="evidence" value="ECO:0007669"/>
    <property type="project" value="UniProtKB-KW"/>
</dbReference>
<proteinExistence type="predicted"/>
<evidence type="ECO:0000313" key="3">
    <source>
        <dbReference type="Proteomes" id="UP000282076"/>
    </source>
</evidence>
<dbReference type="AlphaFoldDB" id="A0A494X9A0"/>